<evidence type="ECO:0000256" key="2">
    <source>
        <dbReference type="ARBA" id="ARBA00023239"/>
    </source>
</evidence>
<dbReference type="InterPro" id="IPR020557">
    <property type="entry name" value="Fumarate_lyase_CS"/>
</dbReference>
<proteinExistence type="predicted"/>
<dbReference type="InterPro" id="IPR018951">
    <property type="entry name" value="Fumarase_C_C"/>
</dbReference>
<dbReference type="FunFam" id="1.10.275.10:FF:000001">
    <property type="entry name" value="Fumarate hydratase, mitochondrial"/>
    <property type="match status" value="1"/>
</dbReference>
<name>C9R7S2_AMMDK</name>
<organism evidence="5 6">
    <name type="scientific">Ammonifex degensii (strain DSM 10501 / KC4)</name>
    <dbReference type="NCBI Taxonomy" id="429009"/>
    <lineage>
        <taxon>Bacteria</taxon>
        <taxon>Bacillati</taxon>
        <taxon>Bacillota</taxon>
        <taxon>Clostridia</taxon>
        <taxon>Thermoanaerobacterales</taxon>
        <taxon>Thermoanaerobacteraceae</taxon>
        <taxon>Ammonifex</taxon>
    </lineage>
</organism>
<dbReference type="PROSITE" id="PS00163">
    <property type="entry name" value="FUMARATE_LYASES"/>
    <property type="match status" value="1"/>
</dbReference>
<keyword evidence="2 5" id="KW-0456">Lyase</keyword>
<dbReference type="Pfam" id="PF10415">
    <property type="entry name" value="FumaraseC_C"/>
    <property type="match status" value="1"/>
</dbReference>
<dbReference type="InterPro" id="IPR008948">
    <property type="entry name" value="L-Aspartase-like"/>
</dbReference>
<dbReference type="GO" id="GO:0008797">
    <property type="term" value="F:aspartate ammonia-lyase activity"/>
    <property type="evidence" value="ECO:0007669"/>
    <property type="project" value="TreeGrafter"/>
</dbReference>
<dbReference type="GO" id="GO:0006531">
    <property type="term" value="P:aspartate metabolic process"/>
    <property type="evidence" value="ECO:0007669"/>
    <property type="project" value="TreeGrafter"/>
</dbReference>
<dbReference type="EMBL" id="CP001785">
    <property type="protein sequence ID" value="ACX52351.1"/>
    <property type="molecule type" value="Genomic_DNA"/>
</dbReference>
<keyword evidence="6" id="KW-1185">Reference proteome</keyword>
<dbReference type="PANTHER" id="PTHR42696">
    <property type="entry name" value="ASPARTATE AMMONIA-LYASE"/>
    <property type="match status" value="1"/>
</dbReference>
<dbReference type="RefSeq" id="WP_015739228.1">
    <property type="nucleotide sequence ID" value="NC_013385.1"/>
</dbReference>
<feature type="domain" description="Fumarate lyase N-terminal" evidence="3">
    <location>
        <begin position="12"/>
        <end position="340"/>
    </location>
</feature>
<dbReference type="CDD" id="cd01357">
    <property type="entry name" value="Aspartase"/>
    <property type="match status" value="1"/>
</dbReference>
<dbReference type="FunFam" id="1.20.200.10:FF:000001">
    <property type="entry name" value="Fumarate hydratase, mitochondrial"/>
    <property type="match status" value="1"/>
</dbReference>
<dbReference type="GO" id="GO:0005829">
    <property type="term" value="C:cytosol"/>
    <property type="evidence" value="ECO:0007669"/>
    <property type="project" value="TreeGrafter"/>
</dbReference>
<dbReference type="STRING" id="429009.Adeg_1240"/>
<gene>
    <name evidence="5" type="ordered locus">Adeg_1240</name>
</gene>
<dbReference type="InterPro" id="IPR051546">
    <property type="entry name" value="Aspartate_Ammonia-Lyase"/>
</dbReference>
<dbReference type="PANTHER" id="PTHR42696:SF2">
    <property type="entry name" value="ASPARTATE AMMONIA-LYASE"/>
    <property type="match status" value="1"/>
</dbReference>
<protein>
    <submittedName>
        <fullName evidence="5">Fumarate lyase</fullName>
    </submittedName>
</protein>
<accession>C9R7S2</accession>
<dbReference type="KEGG" id="adg:Adeg_1240"/>
<evidence type="ECO:0000259" key="4">
    <source>
        <dbReference type="Pfam" id="PF10415"/>
    </source>
</evidence>
<dbReference type="PRINTS" id="PR00149">
    <property type="entry name" value="FUMRATELYASE"/>
</dbReference>
<dbReference type="Gene3D" id="1.20.200.10">
    <property type="entry name" value="Fumarase/aspartase (Central domain)"/>
    <property type="match status" value="1"/>
</dbReference>
<evidence type="ECO:0000259" key="3">
    <source>
        <dbReference type="Pfam" id="PF00206"/>
    </source>
</evidence>
<dbReference type="Gene3D" id="1.10.275.10">
    <property type="entry name" value="Fumarase/aspartase (N-terminal domain)"/>
    <property type="match status" value="1"/>
</dbReference>
<dbReference type="AlphaFoldDB" id="C9R7S2"/>
<dbReference type="SUPFAM" id="SSF48557">
    <property type="entry name" value="L-aspartase-like"/>
    <property type="match status" value="1"/>
</dbReference>
<dbReference type="InterPro" id="IPR024083">
    <property type="entry name" value="Fumarase/histidase_N"/>
</dbReference>
<dbReference type="Pfam" id="PF00206">
    <property type="entry name" value="Lyase_1"/>
    <property type="match status" value="1"/>
</dbReference>
<dbReference type="InterPro" id="IPR000362">
    <property type="entry name" value="Fumarate_lyase_fam"/>
</dbReference>
<evidence type="ECO:0000313" key="6">
    <source>
        <dbReference type="Proteomes" id="UP000002620"/>
    </source>
</evidence>
<dbReference type="eggNOG" id="COG1027">
    <property type="taxonomic scope" value="Bacteria"/>
</dbReference>
<dbReference type="NCBIfam" id="NF008909">
    <property type="entry name" value="PRK12273.1"/>
    <property type="match status" value="1"/>
</dbReference>
<dbReference type="Gene3D" id="1.10.40.30">
    <property type="entry name" value="Fumarase/aspartase (C-terminal domain)"/>
    <property type="match status" value="1"/>
</dbReference>
<dbReference type="OrthoDB" id="9802809at2"/>
<evidence type="ECO:0000256" key="1">
    <source>
        <dbReference type="ARBA" id="ARBA00022605"/>
    </source>
</evidence>
<sequence>MTEYRWERDSLGEKAVPKEAYYGIHALRAKENFPVSGQKPHRELLWALGVVKQAAASANTAVGLLPPEKGEAIERAAAEFASGRFDDQILVDVYAGGAGTPLNMNVNEVIANRALEILGFEKGSYHIIHPLEHVNLSQSTNDVFPTAVKVAAIKLVRRLSQAMARLQGALQRKEKEFASVLKIGRTEMQDAVPITLGQEFGAWAEAVARDWWRLYKVEERLRQVNLGGTAVGTGLNASRRYIQLVAEKLRELTGFGLARAENLVEATQNTDIFAEVSGLVKTAAVNLAKIASDLRFLSSGPRAGIGEIRLPAVQVGSSIMPGKVNPVIPEMVTQVAIQVMANDVAISQACAWGNLELNPFLPLIAHNLLTSMEMLANAALILAERCVEGIEADWERCEELLHRSCGLITAFVPYIGYERAAEIVKEALGKEKRVEEVLLEKGLFTPEEIAAITSPQEVTTPGIAGIRYFVQRKTAKEGIKDGSELSRKDLARQAPGDD</sequence>
<feature type="domain" description="Fumarase C C-terminal" evidence="4">
    <location>
        <begin position="407"/>
        <end position="459"/>
    </location>
</feature>
<dbReference type="GO" id="GO:0006099">
    <property type="term" value="P:tricarboxylic acid cycle"/>
    <property type="evidence" value="ECO:0007669"/>
    <property type="project" value="InterPro"/>
</dbReference>
<dbReference type="InterPro" id="IPR022761">
    <property type="entry name" value="Fumarate_lyase_N"/>
</dbReference>
<evidence type="ECO:0000313" key="5">
    <source>
        <dbReference type="EMBL" id="ACX52351.1"/>
    </source>
</evidence>
<keyword evidence="1" id="KW-0028">Amino-acid biosynthesis</keyword>
<reference evidence="5 6" key="1">
    <citation type="submission" date="2009-10" db="EMBL/GenBank/DDBJ databases">
        <title>Complete sequence of chromosome of Ammonifex degensii KC4.</title>
        <authorList>
            <consortium name="US DOE Joint Genome Institute"/>
            <person name="Kerfeld C."/>
            <person name="Goodner B."/>
            <person name="Huber H."/>
            <person name="Stetter K."/>
            <person name="Lucas S."/>
            <person name="Copeland A."/>
            <person name="Lapidus A."/>
            <person name="Glavina del Rio T."/>
            <person name="Dalin E."/>
            <person name="Tice H."/>
            <person name="Bruce D."/>
            <person name="Goodwin L."/>
            <person name="Pitluck S."/>
            <person name="Saunders E."/>
            <person name="Brettin T."/>
            <person name="Detter J.C."/>
            <person name="Han C."/>
            <person name="Larimer F."/>
            <person name="Land M."/>
            <person name="Hauser L."/>
            <person name="Kyrpides N."/>
            <person name="Ovchinnikova G."/>
            <person name="Richardson P."/>
        </authorList>
    </citation>
    <scope>NUCLEOTIDE SEQUENCE [LARGE SCALE GENOMIC DNA]</scope>
    <source>
        <strain evidence="6">DSM 10501 / KC4</strain>
    </source>
</reference>
<dbReference type="Proteomes" id="UP000002620">
    <property type="component" value="Chromosome"/>
</dbReference>
<dbReference type="GO" id="GO:0008652">
    <property type="term" value="P:amino acid biosynthetic process"/>
    <property type="evidence" value="ECO:0007669"/>
    <property type="project" value="UniProtKB-KW"/>
</dbReference>
<dbReference type="HOGENOM" id="CLU_021594_4_0_9"/>